<organism evidence="2 3">
    <name type="scientific">Chaetoceros tenuissimus</name>
    <dbReference type="NCBI Taxonomy" id="426638"/>
    <lineage>
        <taxon>Eukaryota</taxon>
        <taxon>Sar</taxon>
        <taxon>Stramenopiles</taxon>
        <taxon>Ochrophyta</taxon>
        <taxon>Bacillariophyta</taxon>
        <taxon>Coscinodiscophyceae</taxon>
        <taxon>Chaetocerotophycidae</taxon>
        <taxon>Chaetocerotales</taxon>
        <taxon>Chaetocerotaceae</taxon>
        <taxon>Chaetoceros</taxon>
    </lineage>
</organism>
<accession>A0AAD3HED8</accession>
<feature type="region of interest" description="Disordered" evidence="1">
    <location>
        <begin position="1"/>
        <end position="31"/>
    </location>
</feature>
<proteinExistence type="predicted"/>
<dbReference type="Proteomes" id="UP001054902">
    <property type="component" value="Unassembled WGS sequence"/>
</dbReference>
<comment type="caution">
    <text evidence="2">The sequence shown here is derived from an EMBL/GenBank/DDBJ whole genome shotgun (WGS) entry which is preliminary data.</text>
</comment>
<reference evidence="2 3" key="1">
    <citation type="journal article" date="2021" name="Sci. Rep.">
        <title>The genome of the diatom Chaetoceros tenuissimus carries an ancient integrated fragment of an extant virus.</title>
        <authorList>
            <person name="Hongo Y."/>
            <person name="Kimura K."/>
            <person name="Takaki Y."/>
            <person name="Yoshida Y."/>
            <person name="Baba S."/>
            <person name="Kobayashi G."/>
            <person name="Nagasaki K."/>
            <person name="Hano T."/>
            <person name="Tomaru Y."/>
        </authorList>
    </citation>
    <scope>NUCLEOTIDE SEQUENCE [LARGE SCALE GENOMIC DNA]</scope>
    <source>
        <strain evidence="2 3">NIES-3715</strain>
    </source>
</reference>
<protein>
    <recommendedName>
        <fullName evidence="4">CHCH domain-containing protein</fullName>
    </recommendedName>
</protein>
<name>A0AAD3HED8_9STRA</name>
<dbReference type="EMBL" id="BLLK01000069">
    <property type="protein sequence ID" value="GFH60797.1"/>
    <property type="molecule type" value="Genomic_DNA"/>
</dbReference>
<keyword evidence="3" id="KW-1185">Reference proteome</keyword>
<evidence type="ECO:0000256" key="1">
    <source>
        <dbReference type="SAM" id="MobiDB-lite"/>
    </source>
</evidence>
<dbReference type="AlphaFoldDB" id="A0AAD3HED8"/>
<evidence type="ECO:0000313" key="2">
    <source>
        <dbReference type="EMBL" id="GFH60797.1"/>
    </source>
</evidence>
<gene>
    <name evidence="2" type="ORF">CTEN210_17273</name>
</gene>
<evidence type="ECO:0000313" key="3">
    <source>
        <dbReference type="Proteomes" id="UP001054902"/>
    </source>
</evidence>
<evidence type="ECO:0008006" key="4">
    <source>
        <dbReference type="Google" id="ProtNLM"/>
    </source>
</evidence>
<sequence>MTNPNSIVPKESAPSTPVDSPPNSPVRPVNVRGQWTHNPIVLAAMACSNMHSCEEVKAMYNECQKNQDDGMICEAAEKYYKMCHLKNGDSSILDYNPIDS</sequence>